<name>A0ACC3A4D4_9EURO</name>
<dbReference type="Proteomes" id="UP001172386">
    <property type="component" value="Unassembled WGS sequence"/>
</dbReference>
<comment type="caution">
    <text evidence="1">The sequence shown here is derived from an EMBL/GenBank/DDBJ whole genome shotgun (WGS) entry which is preliminary data.</text>
</comment>
<evidence type="ECO:0000313" key="1">
    <source>
        <dbReference type="EMBL" id="KAJ9654957.1"/>
    </source>
</evidence>
<organism evidence="1 2">
    <name type="scientific">Neophaeococcomyces mojaviensis</name>
    <dbReference type="NCBI Taxonomy" id="3383035"/>
    <lineage>
        <taxon>Eukaryota</taxon>
        <taxon>Fungi</taxon>
        <taxon>Dikarya</taxon>
        <taxon>Ascomycota</taxon>
        <taxon>Pezizomycotina</taxon>
        <taxon>Eurotiomycetes</taxon>
        <taxon>Chaetothyriomycetidae</taxon>
        <taxon>Chaetothyriales</taxon>
        <taxon>Chaetothyriales incertae sedis</taxon>
        <taxon>Neophaeococcomyces</taxon>
    </lineage>
</organism>
<reference evidence="1" key="1">
    <citation type="submission" date="2022-10" db="EMBL/GenBank/DDBJ databases">
        <title>Culturing micro-colonial fungi from biological soil crusts in the Mojave desert and describing Neophaeococcomyces mojavensis, and introducing the new genera and species Taxawa tesnikishii.</title>
        <authorList>
            <person name="Kurbessoian T."/>
            <person name="Stajich J.E."/>
        </authorList>
    </citation>
    <scope>NUCLEOTIDE SEQUENCE</scope>
    <source>
        <strain evidence="1">JES_112</strain>
    </source>
</reference>
<keyword evidence="2" id="KW-1185">Reference proteome</keyword>
<sequence length="163" mass="18100">MCGSPQRKLADGVEIDVTGMKAVTLGYRNGDGSQSPGTALPFTVIDEMPQLGSQTSESFYDNAYQINTDDSFNFKETQQNNYVIGLSSEARPTVAFTPEPNVQYTIQPKNSFWVTFGDYTTGQIIDGTKVDMKVEVDFTKLPNKVKVVHDERGNLKIQAPEQY</sequence>
<evidence type="ECO:0000313" key="2">
    <source>
        <dbReference type="Proteomes" id="UP001172386"/>
    </source>
</evidence>
<gene>
    <name evidence="1" type="ORF">H2198_006071</name>
</gene>
<accession>A0ACC3A4D4</accession>
<proteinExistence type="predicted"/>
<protein>
    <submittedName>
        <fullName evidence="1">Uncharacterized protein</fullName>
    </submittedName>
</protein>
<dbReference type="EMBL" id="JAPDRQ010000108">
    <property type="protein sequence ID" value="KAJ9654957.1"/>
    <property type="molecule type" value="Genomic_DNA"/>
</dbReference>